<dbReference type="SUPFAM" id="SSF52540">
    <property type="entry name" value="P-loop containing nucleoside triphosphate hydrolases"/>
    <property type="match status" value="1"/>
</dbReference>
<evidence type="ECO:0000259" key="12">
    <source>
        <dbReference type="Pfam" id="PF00117"/>
    </source>
</evidence>
<feature type="binding site" evidence="11">
    <location>
        <position position="56"/>
    </location>
    <ligand>
        <name>L-glutamine</name>
        <dbReference type="ChEBI" id="CHEBI:58359"/>
    </ligand>
</feature>
<comment type="similarity">
    <text evidence="2 11">Belongs to the CTP synthase family.</text>
</comment>
<evidence type="ECO:0000256" key="11">
    <source>
        <dbReference type="HAMAP-Rule" id="MF_01227"/>
    </source>
</evidence>
<dbReference type="CDD" id="cd01746">
    <property type="entry name" value="GATase1_CTP_Synthase"/>
    <property type="match status" value="1"/>
</dbReference>
<dbReference type="InterPro" id="IPR033828">
    <property type="entry name" value="GATase1_CTP_Synthase"/>
</dbReference>
<dbReference type="RefSeq" id="WP_149123171.1">
    <property type="nucleotide sequence ID" value="NZ_VTFL01000006.1"/>
</dbReference>
<comment type="function">
    <text evidence="11">Catalyzes the ATP-dependent amination of UTP to CTP with either L-glutamine or ammonia as the source of nitrogen. Regulates intracellular CTP levels through interactions with the four ribonucleotide triphosphates.</text>
</comment>
<accession>A0A7C2CQN3</accession>
<feature type="binding site" evidence="11">
    <location>
        <position position="226"/>
    </location>
    <ligand>
        <name>UTP</name>
        <dbReference type="ChEBI" id="CHEBI:46398"/>
    </ligand>
</feature>
<evidence type="ECO:0000313" key="14">
    <source>
        <dbReference type="EMBL" id="HGK23909.1"/>
    </source>
</evidence>
<feature type="binding site" evidence="11">
    <location>
        <position position="461"/>
    </location>
    <ligand>
        <name>L-glutamine</name>
        <dbReference type="ChEBI" id="CHEBI:58359"/>
    </ligand>
</feature>
<proteinExistence type="inferred from homology"/>
<keyword evidence="3 11" id="KW-0436">Ligase</keyword>
<comment type="catalytic activity">
    <reaction evidence="10 11">
        <text>UTP + L-glutamine + ATP + H2O = CTP + L-glutamate + ADP + phosphate + 2 H(+)</text>
        <dbReference type="Rhea" id="RHEA:26426"/>
        <dbReference type="ChEBI" id="CHEBI:15377"/>
        <dbReference type="ChEBI" id="CHEBI:15378"/>
        <dbReference type="ChEBI" id="CHEBI:29985"/>
        <dbReference type="ChEBI" id="CHEBI:30616"/>
        <dbReference type="ChEBI" id="CHEBI:37563"/>
        <dbReference type="ChEBI" id="CHEBI:43474"/>
        <dbReference type="ChEBI" id="CHEBI:46398"/>
        <dbReference type="ChEBI" id="CHEBI:58359"/>
        <dbReference type="ChEBI" id="CHEBI:456216"/>
        <dbReference type="EC" id="6.3.4.2"/>
    </reaction>
</comment>
<evidence type="ECO:0000256" key="3">
    <source>
        <dbReference type="ARBA" id="ARBA00022598"/>
    </source>
</evidence>
<dbReference type="InterPro" id="IPR029062">
    <property type="entry name" value="Class_I_gatase-like"/>
</dbReference>
<dbReference type="InterPro" id="IPR004468">
    <property type="entry name" value="CTP_synthase"/>
</dbReference>
<evidence type="ECO:0000256" key="1">
    <source>
        <dbReference type="ARBA" id="ARBA00005171"/>
    </source>
</evidence>
<evidence type="ECO:0000256" key="10">
    <source>
        <dbReference type="ARBA" id="ARBA00047781"/>
    </source>
</evidence>
<feature type="domain" description="CTP synthase N-terminal" evidence="13">
    <location>
        <begin position="5"/>
        <end position="269"/>
    </location>
</feature>
<dbReference type="GO" id="GO:0005524">
    <property type="term" value="F:ATP binding"/>
    <property type="evidence" value="ECO:0007669"/>
    <property type="project" value="UniProtKB-KW"/>
</dbReference>
<feature type="binding site" evidence="11">
    <location>
        <position position="143"/>
    </location>
    <ligand>
        <name>Mg(2+)</name>
        <dbReference type="ChEBI" id="CHEBI:18420"/>
    </ligand>
</feature>
<dbReference type="SUPFAM" id="SSF52317">
    <property type="entry name" value="Class I glutamine amidotransferase-like"/>
    <property type="match status" value="1"/>
</dbReference>
<feature type="binding site" evidence="11">
    <location>
        <begin position="382"/>
        <end position="385"/>
    </location>
    <ligand>
        <name>L-glutamine</name>
        <dbReference type="ChEBI" id="CHEBI:58359"/>
    </ligand>
</feature>
<feature type="active site" evidence="11">
    <location>
        <position position="506"/>
    </location>
</feature>
<evidence type="ECO:0000256" key="4">
    <source>
        <dbReference type="ARBA" id="ARBA00022723"/>
    </source>
</evidence>
<feature type="binding site" evidence="11">
    <location>
        <position position="404"/>
    </location>
    <ligand>
        <name>L-glutamine</name>
        <dbReference type="ChEBI" id="CHEBI:58359"/>
    </ligand>
</feature>
<comment type="activity regulation">
    <text evidence="11">Allosterically activated by GTP, when glutamine is the substrate; GTP has no effect on the reaction when ammonia is the substrate. The allosteric effector GTP functions by stabilizing the protein conformation that binds the tetrahedral intermediate(s) formed during glutamine hydrolysis. Inhibited by the product CTP, via allosteric rather than competitive inhibition.</text>
</comment>
<dbReference type="GO" id="GO:0044210">
    <property type="term" value="P:'de novo' CTP biosynthetic process"/>
    <property type="evidence" value="ECO:0007669"/>
    <property type="project" value="UniProtKB-UniRule"/>
</dbReference>
<evidence type="ECO:0000256" key="2">
    <source>
        <dbReference type="ARBA" id="ARBA00007533"/>
    </source>
</evidence>
<evidence type="ECO:0000256" key="6">
    <source>
        <dbReference type="ARBA" id="ARBA00022840"/>
    </source>
</evidence>
<feature type="binding site" evidence="11">
    <location>
        <position position="226"/>
    </location>
    <ligand>
        <name>CTP</name>
        <dbReference type="ChEBI" id="CHEBI:37563"/>
        <note>allosteric inhibitor</note>
    </ligand>
</feature>
<gene>
    <name evidence="11" type="primary">pyrG</name>
    <name evidence="14" type="ORF">ENU78_05645</name>
</gene>
<dbReference type="InterPro" id="IPR017456">
    <property type="entry name" value="CTP_synthase_N"/>
</dbReference>
<comment type="catalytic activity">
    <reaction evidence="11">
        <text>L-glutamine + H2O = L-glutamate + NH4(+)</text>
        <dbReference type="Rhea" id="RHEA:15889"/>
        <dbReference type="ChEBI" id="CHEBI:15377"/>
        <dbReference type="ChEBI" id="CHEBI:28938"/>
        <dbReference type="ChEBI" id="CHEBI:29985"/>
        <dbReference type="ChEBI" id="CHEBI:58359"/>
    </reaction>
</comment>
<dbReference type="GO" id="GO:0005829">
    <property type="term" value="C:cytosol"/>
    <property type="evidence" value="ECO:0007669"/>
    <property type="project" value="TreeGrafter"/>
</dbReference>
<dbReference type="GO" id="GO:0019856">
    <property type="term" value="P:pyrimidine nucleobase biosynthetic process"/>
    <property type="evidence" value="ECO:0007669"/>
    <property type="project" value="TreeGrafter"/>
</dbReference>
<dbReference type="NCBIfam" id="TIGR00337">
    <property type="entry name" value="PyrG"/>
    <property type="match status" value="1"/>
</dbReference>
<dbReference type="GO" id="GO:0046872">
    <property type="term" value="F:metal ion binding"/>
    <property type="evidence" value="ECO:0007669"/>
    <property type="project" value="UniProtKB-KW"/>
</dbReference>
<organism evidence="14">
    <name type="scientific">Dictyoglomus thermophilum</name>
    <dbReference type="NCBI Taxonomy" id="14"/>
    <lineage>
        <taxon>Bacteria</taxon>
        <taxon>Pseudomonadati</taxon>
        <taxon>Dictyoglomota</taxon>
        <taxon>Dictyoglomia</taxon>
        <taxon>Dictyoglomales</taxon>
        <taxon>Dictyoglomaceae</taxon>
        <taxon>Dictyoglomus</taxon>
    </lineage>
</organism>
<dbReference type="HAMAP" id="MF_01227">
    <property type="entry name" value="PyrG"/>
    <property type="match status" value="1"/>
</dbReference>
<feature type="region of interest" description="Amidoligase domain" evidence="11">
    <location>
        <begin position="1"/>
        <end position="269"/>
    </location>
</feature>
<keyword evidence="5 11" id="KW-0547">Nucleotide-binding</keyword>
<reference evidence="14" key="1">
    <citation type="journal article" date="2020" name="mSystems">
        <title>Genome- and Community-Level Interaction Insights into Carbon Utilization and Element Cycling Functions of Hydrothermarchaeota in Hydrothermal Sediment.</title>
        <authorList>
            <person name="Zhou Z."/>
            <person name="Liu Y."/>
            <person name="Xu W."/>
            <person name="Pan J."/>
            <person name="Luo Z.H."/>
            <person name="Li M."/>
        </authorList>
    </citation>
    <scope>NUCLEOTIDE SEQUENCE [LARGE SCALE GENOMIC DNA]</scope>
    <source>
        <strain evidence="14">SpSt-70</strain>
    </source>
</reference>
<dbReference type="Gene3D" id="3.40.50.300">
    <property type="entry name" value="P-loop containing nucleotide triphosphate hydrolases"/>
    <property type="match status" value="1"/>
</dbReference>
<feature type="binding site" evidence="11">
    <location>
        <position position="15"/>
    </location>
    <ligand>
        <name>UTP</name>
        <dbReference type="ChEBI" id="CHEBI:46398"/>
    </ligand>
</feature>
<dbReference type="EC" id="6.3.4.2" evidence="11"/>
<keyword evidence="8 11" id="KW-0315">Glutamine amidotransferase</keyword>
<feature type="binding site" evidence="11">
    <location>
        <begin position="150"/>
        <end position="152"/>
    </location>
    <ligand>
        <name>CTP</name>
        <dbReference type="ChEBI" id="CHEBI:37563"/>
        <note>allosteric inhibitor</note>
    </ligand>
</feature>
<sequence length="536" mass="60061">MSSTKFIFVTGGVISSLGKGLTTASLGRILKSKGFNVTALKFDPYINVDAGTMNPYQHGEVFVTEDGAETDLDLGHYERFLDVNLSAINNVTTGKIYSSVIKKEREGKYLGSTVQIIPHITEEIKESIKLVARETKADIVLVEIGGTVGDIEGLPFLEAARQFRKDVGRDNVIYLHVTLVPSLFPTGELKTKPTQHSVKELRSIGIQPDIILCRAKTKLPKSIREKIALFTDVEPEAVITGVDVEDLYAIPLYFEEEGLGDLVCKLLGLENRNSDLEDWRKMVNKELNGEVNITILGKYVTLPDAYISVVQALKHATRFYGVKLNIRWVESDKVNAENVEEVLKGTEGLLVPGGFGARGVEGMIEGIRWARKNNIPFLGLCLGLQCAVIEFARSIGLKYANSSEFDENTPDPVIDLMPNQKNINEKGGTMRLGAYPCILDKSSLSYKYYQQELIYERHRHRYEVNNKYREIFEKHGLKIVGTSPDGELVEIIEIPSHPFFVATQFHPEYKSRPLNPHPLFKGFIENVIKEKEKRNG</sequence>
<evidence type="ECO:0000256" key="9">
    <source>
        <dbReference type="ARBA" id="ARBA00022975"/>
    </source>
</evidence>
<dbReference type="GO" id="GO:0097268">
    <property type="term" value="C:cytoophidium"/>
    <property type="evidence" value="ECO:0007669"/>
    <property type="project" value="UniProtKB-ARBA"/>
</dbReference>
<dbReference type="UniPathway" id="UPA00159">
    <property type="reaction ID" value="UER00277"/>
</dbReference>
<dbReference type="PANTHER" id="PTHR11550:SF0">
    <property type="entry name" value="CTP SYNTHASE-RELATED"/>
    <property type="match status" value="1"/>
</dbReference>
<feature type="binding site" evidence="11">
    <location>
        <begin position="16"/>
        <end position="21"/>
    </location>
    <ligand>
        <name>ATP</name>
        <dbReference type="ChEBI" id="CHEBI:30616"/>
    </ligand>
</feature>
<feature type="active site" description="Nucleophile; for glutamine hydrolysis" evidence="11">
    <location>
        <position position="381"/>
    </location>
</feature>
<dbReference type="PANTHER" id="PTHR11550">
    <property type="entry name" value="CTP SYNTHASE"/>
    <property type="match status" value="1"/>
</dbReference>
<comment type="miscellaneous">
    <text evidence="11">CTPSs have evolved a hybrid strategy for distinguishing between UTP and CTP. The overlapping regions of the product feedback inhibitory and substrate sites recognize a common feature in both compounds, the triphosphate moiety. To differentiate isosteric substrate and product pyrimidine rings, an additional pocket far from the expected kinase/ligase catalytic site, specifically recognizes the cytosine and ribose portions of the product inhibitor.</text>
</comment>
<feature type="active site" evidence="11">
    <location>
        <position position="508"/>
    </location>
</feature>
<comment type="catalytic activity">
    <reaction evidence="11">
        <text>UTP + NH4(+) + ATP = CTP + ADP + phosphate + 2 H(+)</text>
        <dbReference type="Rhea" id="RHEA:16597"/>
        <dbReference type="ChEBI" id="CHEBI:15378"/>
        <dbReference type="ChEBI" id="CHEBI:28938"/>
        <dbReference type="ChEBI" id="CHEBI:30616"/>
        <dbReference type="ChEBI" id="CHEBI:37563"/>
        <dbReference type="ChEBI" id="CHEBI:43474"/>
        <dbReference type="ChEBI" id="CHEBI:46398"/>
        <dbReference type="ChEBI" id="CHEBI:456216"/>
    </reaction>
</comment>
<feature type="binding site" evidence="11">
    <location>
        <position position="354"/>
    </location>
    <ligand>
        <name>L-glutamine</name>
        <dbReference type="ChEBI" id="CHEBI:58359"/>
    </ligand>
</feature>
<feature type="binding site" evidence="11">
    <location>
        <position position="73"/>
    </location>
    <ligand>
        <name>Mg(2+)</name>
        <dbReference type="ChEBI" id="CHEBI:18420"/>
    </ligand>
</feature>
<feature type="binding site" evidence="11">
    <location>
        <position position="15"/>
    </location>
    <ligand>
        <name>CTP</name>
        <dbReference type="ChEBI" id="CHEBI:37563"/>
        <note>allosteric inhibitor</note>
    </ligand>
</feature>
<dbReference type="InterPro" id="IPR017926">
    <property type="entry name" value="GATASE"/>
</dbReference>
<dbReference type="FunFam" id="3.40.50.300:FF:000009">
    <property type="entry name" value="CTP synthase"/>
    <property type="match status" value="1"/>
</dbReference>
<dbReference type="NCBIfam" id="NF003792">
    <property type="entry name" value="PRK05380.1"/>
    <property type="match status" value="1"/>
</dbReference>
<feature type="binding site" evidence="11">
    <location>
        <begin position="190"/>
        <end position="195"/>
    </location>
    <ligand>
        <name>UTP</name>
        <dbReference type="ChEBI" id="CHEBI:46398"/>
    </ligand>
</feature>
<dbReference type="AlphaFoldDB" id="A0A7C2CQN3"/>
<evidence type="ECO:0000256" key="7">
    <source>
        <dbReference type="ARBA" id="ARBA00022842"/>
    </source>
</evidence>
<comment type="caution">
    <text evidence="11">Lacks conserved residue(s) required for the propagation of feature annotation.</text>
</comment>
<feature type="binding site" evidence="11">
    <location>
        <position position="244"/>
    </location>
    <ligand>
        <name>ATP</name>
        <dbReference type="ChEBI" id="CHEBI:30616"/>
    </ligand>
</feature>
<comment type="pathway">
    <text evidence="1 11">Pyrimidine metabolism; CTP biosynthesis via de novo pathway; CTP from UDP: step 2/2.</text>
</comment>
<comment type="caution">
    <text evidence="14">The sequence shown here is derived from an EMBL/GenBank/DDBJ whole genome shotgun (WGS) entry which is preliminary data.</text>
</comment>
<comment type="subunit">
    <text evidence="11">Homotetramer.</text>
</comment>
<dbReference type="PROSITE" id="PS51273">
    <property type="entry name" value="GATASE_TYPE_1"/>
    <property type="match status" value="1"/>
</dbReference>
<protein>
    <recommendedName>
        <fullName evidence="11">CTP synthase</fullName>
        <ecNumber evidence="11">6.3.4.2</ecNumber>
    </recommendedName>
    <alternativeName>
        <fullName evidence="11">Cytidine 5'-triphosphate synthase</fullName>
    </alternativeName>
    <alternativeName>
        <fullName evidence="11">Cytidine triphosphate synthetase</fullName>
        <shortName evidence="11">CTP synthetase</shortName>
        <shortName evidence="11">CTPS</shortName>
    </alternativeName>
    <alternativeName>
        <fullName evidence="11">UTP--ammonia ligase</fullName>
    </alternativeName>
</protein>
<dbReference type="InterPro" id="IPR027417">
    <property type="entry name" value="P-loop_NTPase"/>
</dbReference>
<evidence type="ECO:0000256" key="8">
    <source>
        <dbReference type="ARBA" id="ARBA00022962"/>
    </source>
</evidence>
<feature type="domain" description="Glutamine amidotransferase" evidence="12">
    <location>
        <begin position="302"/>
        <end position="525"/>
    </location>
</feature>
<dbReference type="GO" id="GO:0003883">
    <property type="term" value="F:CTP synthase activity"/>
    <property type="evidence" value="ECO:0007669"/>
    <property type="project" value="UniProtKB-UniRule"/>
</dbReference>
<dbReference type="Pfam" id="PF00117">
    <property type="entry name" value="GATase"/>
    <property type="match status" value="1"/>
</dbReference>
<keyword evidence="4 11" id="KW-0479">Metal-binding</keyword>
<dbReference type="Pfam" id="PF06418">
    <property type="entry name" value="CTP_synth_N"/>
    <property type="match status" value="1"/>
</dbReference>
<keyword evidence="6 11" id="KW-0067">ATP-binding</keyword>
<name>A0A7C2CQN3_DICTH</name>
<dbReference type="GO" id="GO:0042802">
    <property type="term" value="F:identical protein binding"/>
    <property type="evidence" value="ECO:0007669"/>
    <property type="project" value="TreeGrafter"/>
</dbReference>
<keyword evidence="7 11" id="KW-0460">Magnesium</keyword>
<evidence type="ECO:0000256" key="5">
    <source>
        <dbReference type="ARBA" id="ARBA00022741"/>
    </source>
</evidence>
<dbReference type="CDD" id="cd03113">
    <property type="entry name" value="CTPS_N"/>
    <property type="match status" value="1"/>
</dbReference>
<dbReference type="Gene3D" id="3.40.50.880">
    <property type="match status" value="1"/>
</dbReference>
<feature type="binding site" evidence="11">
    <location>
        <begin position="190"/>
        <end position="195"/>
    </location>
    <ligand>
        <name>CTP</name>
        <dbReference type="ChEBI" id="CHEBI:37563"/>
        <note>allosteric inhibitor</note>
    </ligand>
</feature>
<evidence type="ECO:0000259" key="13">
    <source>
        <dbReference type="Pfam" id="PF06418"/>
    </source>
</evidence>
<feature type="binding site" evidence="11">
    <location>
        <position position="73"/>
    </location>
    <ligand>
        <name>ATP</name>
        <dbReference type="ChEBI" id="CHEBI:30616"/>
    </ligand>
</feature>
<keyword evidence="9 11" id="KW-0665">Pyrimidine biosynthesis</keyword>
<dbReference type="EMBL" id="DTDV01000015">
    <property type="protein sequence ID" value="HGK23909.1"/>
    <property type="molecule type" value="Genomic_DNA"/>
</dbReference>
<dbReference type="FunFam" id="3.40.50.880:FF:000002">
    <property type="entry name" value="CTP synthase"/>
    <property type="match status" value="1"/>
</dbReference>